<name>A0A9X2ERZ1_9GAMM</name>
<dbReference type="Pfam" id="PF14412">
    <property type="entry name" value="AHH"/>
    <property type="match status" value="1"/>
</dbReference>
<dbReference type="EMBL" id="JALBWM010000121">
    <property type="protein sequence ID" value="MCO1336305.1"/>
    <property type="molecule type" value="Genomic_DNA"/>
</dbReference>
<gene>
    <name evidence="1" type="ORF">MO867_18390</name>
</gene>
<organism evidence="1 2">
    <name type="scientific">Microbulbifer okhotskensis</name>
    <dbReference type="NCBI Taxonomy" id="2926617"/>
    <lineage>
        <taxon>Bacteria</taxon>
        <taxon>Pseudomonadati</taxon>
        <taxon>Pseudomonadota</taxon>
        <taxon>Gammaproteobacteria</taxon>
        <taxon>Cellvibrionales</taxon>
        <taxon>Microbulbiferaceae</taxon>
        <taxon>Microbulbifer</taxon>
    </lineage>
</organism>
<sequence length="204" mass="23586">MGHYEQPKPYYLKDRREVAIDRFVSKKNLTRADYMALKVIDQVEETLDKYRQESVTMSRKEIREEEHDSTRLGKFMEKNGKPHPGGNCDAHAIVSGGHSRATPARAILARVGIRIDDIRNGTWLPRSTADTPHPKMPEAIPHSRIHRLGYYMWLEDEFARLDISDITEENVTNLLRGIEYDLKFSSFPHYVMLPADEVRKHLGA</sequence>
<protein>
    <submittedName>
        <fullName evidence="1">AHH domain-containing protein</fullName>
    </submittedName>
</protein>
<dbReference type="InterPro" id="IPR032871">
    <property type="entry name" value="AHH_dom_containing"/>
</dbReference>
<comment type="caution">
    <text evidence="1">The sequence shown here is derived from an EMBL/GenBank/DDBJ whole genome shotgun (WGS) entry which is preliminary data.</text>
</comment>
<dbReference type="AlphaFoldDB" id="A0A9X2ERZ1"/>
<proteinExistence type="predicted"/>
<accession>A0A9X2ERZ1</accession>
<dbReference type="Proteomes" id="UP001139028">
    <property type="component" value="Unassembled WGS sequence"/>
</dbReference>
<evidence type="ECO:0000313" key="1">
    <source>
        <dbReference type="EMBL" id="MCO1336305.1"/>
    </source>
</evidence>
<keyword evidence="2" id="KW-1185">Reference proteome</keyword>
<reference evidence="1" key="1">
    <citation type="journal article" date="2022" name="Arch. Microbiol.">
        <title>Microbulbifer okhotskensis sp. nov., isolated from a deep bottom sediment of the Okhotsk Sea.</title>
        <authorList>
            <person name="Romanenko L."/>
            <person name="Kurilenko V."/>
            <person name="Otstavnykh N."/>
            <person name="Velansky P."/>
            <person name="Isaeva M."/>
            <person name="Mikhailov V."/>
        </authorList>
    </citation>
    <scope>NUCLEOTIDE SEQUENCE</scope>
    <source>
        <strain evidence="1">OS29</strain>
    </source>
</reference>
<evidence type="ECO:0000313" key="2">
    <source>
        <dbReference type="Proteomes" id="UP001139028"/>
    </source>
</evidence>
<dbReference type="RefSeq" id="WP_252471884.1">
    <property type="nucleotide sequence ID" value="NZ_JALBWM010000121.1"/>
</dbReference>